<gene>
    <name evidence="3" type="ORF">AAE3_LOCUS9095</name>
</gene>
<dbReference type="Proteomes" id="UP000467700">
    <property type="component" value="Unassembled WGS sequence"/>
</dbReference>
<feature type="signal peptide" evidence="2">
    <location>
        <begin position="1"/>
        <end position="20"/>
    </location>
</feature>
<reference evidence="3 4" key="1">
    <citation type="submission" date="2020-01" db="EMBL/GenBank/DDBJ databases">
        <authorList>
            <person name="Gupta K D."/>
        </authorList>
    </citation>
    <scope>NUCLEOTIDE SEQUENCE [LARGE SCALE GENOMIC DNA]</scope>
</reference>
<dbReference type="EMBL" id="CACVBS010000057">
    <property type="protein sequence ID" value="CAA7266850.1"/>
    <property type="molecule type" value="Genomic_DNA"/>
</dbReference>
<name>A0A8S0WEF8_CYCAE</name>
<evidence type="ECO:0000313" key="3">
    <source>
        <dbReference type="EMBL" id="CAA7266850.1"/>
    </source>
</evidence>
<evidence type="ECO:0000313" key="4">
    <source>
        <dbReference type="Proteomes" id="UP000467700"/>
    </source>
</evidence>
<organism evidence="3 4">
    <name type="scientific">Cyclocybe aegerita</name>
    <name type="common">Black poplar mushroom</name>
    <name type="synonym">Agrocybe aegerita</name>
    <dbReference type="NCBI Taxonomy" id="1973307"/>
    <lineage>
        <taxon>Eukaryota</taxon>
        <taxon>Fungi</taxon>
        <taxon>Dikarya</taxon>
        <taxon>Basidiomycota</taxon>
        <taxon>Agaricomycotina</taxon>
        <taxon>Agaricomycetes</taxon>
        <taxon>Agaricomycetidae</taxon>
        <taxon>Agaricales</taxon>
        <taxon>Agaricineae</taxon>
        <taxon>Bolbitiaceae</taxon>
        <taxon>Cyclocybe</taxon>
    </lineage>
</organism>
<feature type="compositionally biased region" description="Low complexity" evidence="1">
    <location>
        <begin position="217"/>
        <end position="235"/>
    </location>
</feature>
<evidence type="ECO:0000256" key="1">
    <source>
        <dbReference type="SAM" id="MobiDB-lite"/>
    </source>
</evidence>
<keyword evidence="2" id="KW-0732">Signal</keyword>
<comment type="caution">
    <text evidence="3">The sequence shown here is derived from an EMBL/GenBank/DDBJ whole genome shotgun (WGS) entry which is preliminary data.</text>
</comment>
<evidence type="ECO:0000256" key="2">
    <source>
        <dbReference type="SAM" id="SignalP"/>
    </source>
</evidence>
<proteinExistence type="predicted"/>
<dbReference type="AlphaFoldDB" id="A0A8S0WEF8"/>
<protein>
    <submittedName>
        <fullName evidence="3">Uncharacterized protein</fullName>
    </submittedName>
</protein>
<feature type="chain" id="PRO_5035906553" evidence="2">
    <location>
        <begin position="21"/>
        <end position="235"/>
    </location>
</feature>
<keyword evidence="4" id="KW-1185">Reference proteome</keyword>
<sequence>MFFSVSKAFTLVAAAAAVVASPVARSRRDLSTISSVSPISFNLWGGIQSLAGFDNFFGLGNFNGFNNQQIIVVNQQPVCQVQQLLIVQQQLAIIQEFSKQLILSSICDVETQVLILEQFRGGLRNFRGDLRRITGRNAGFDANIALLFSQLLNQDGSINFKNFGFNGLDIGKQLVVPSGFNWVDNRTPQNIDEILRILAPQSSSVQVPVQGNINVTSSESASESSSAEASSESSA</sequence>
<dbReference type="OrthoDB" id="3236720at2759"/>
<feature type="region of interest" description="Disordered" evidence="1">
    <location>
        <begin position="216"/>
        <end position="235"/>
    </location>
</feature>
<accession>A0A8S0WEF8</accession>